<comment type="caution">
    <text evidence="2">The sequence shown here is derived from an EMBL/GenBank/DDBJ whole genome shotgun (WGS) entry which is preliminary data.</text>
</comment>
<dbReference type="AlphaFoldDB" id="A0A853BFF8"/>
<proteinExistence type="predicted"/>
<sequence length="388" mass="42451">MSFRWPRWWCSLPAPTRAHLRRLREELGARGTVVVADEHRLVRRSRYWAALGEPALAMELARDWGAAMVEGARQGTLSERERAVFAAQVREATRGRSTPETAEYVRAVAEGRPAELGGAVGDGVARDLEARWSAEGFRALDVLMRRLARADASARADAIVRAAREQRHQVVRVVDGSAESIAAARGSLTDHRTGLPEYSGRWSAVLPRERVAWAAAAEQELGDADAQGRAPRIPDVHAFHISAWPLKTLPTPYTNGDHRFAGAWWRAELVASGRALPFRSSTGATLAAHKDLPAEAVAYAERQRERMSVADRHYVTSVMREINRRLEAGEAVFMDAGTRAAVAASARRGPAQGLRQAVRGRVVSVAGLGPSPRRSAPRPPESRRGSAR</sequence>
<gene>
    <name evidence="2" type="ORF">HNR12_000465</name>
</gene>
<accession>A0A853BFF8</accession>
<reference evidence="2 3" key="1">
    <citation type="submission" date="2020-07" db="EMBL/GenBank/DDBJ databases">
        <title>Sequencing the genomes of 1000 actinobacteria strains.</title>
        <authorList>
            <person name="Klenk H.-P."/>
        </authorList>
    </citation>
    <scope>NUCLEOTIDE SEQUENCE [LARGE SCALE GENOMIC DNA]</scope>
    <source>
        <strain evidence="2 3">DSM 45927</strain>
    </source>
</reference>
<evidence type="ECO:0000256" key="1">
    <source>
        <dbReference type="SAM" id="MobiDB-lite"/>
    </source>
</evidence>
<evidence type="ECO:0000313" key="2">
    <source>
        <dbReference type="EMBL" id="NYI94188.1"/>
    </source>
</evidence>
<dbReference type="Proteomes" id="UP000575985">
    <property type="component" value="Unassembled WGS sequence"/>
</dbReference>
<name>A0A853BFF8_9ACTN</name>
<organism evidence="2 3">
    <name type="scientific">Streptomonospora nanhaiensis</name>
    <dbReference type="NCBI Taxonomy" id="1323731"/>
    <lineage>
        <taxon>Bacteria</taxon>
        <taxon>Bacillati</taxon>
        <taxon>Actinomycetota</taxon>
        <taxon>Actinomycetes</taxon>
        <taxon>Streptosporangiales</taxon>
        <taxon>Nocardiopsidaceae</taxon>
        <taxon>Streptomonospora</taxon>
    </lineage>
</organism>
<protein>
    <submittedName>
        <fullName evidence="2">Uncharacterized protein</fullName>
    </submittedName>
</protein>
<feature type="region of interest" description="Disordered" evidence="1">
    <location>
        <begin position="364"/>
        <end position="388"/>
    </location>
</feature>
<dbReference type="EMBL" id="JACCFO010000001">
    <property type="protein sequence ID" value="NYI94188.1"/>
    <property type="molecule type" value="Genomic_DNA"/>
</dbReference>
<keyword evidence="3" id="KW-1185">Reference proteome</keyword>
<dbReference type="RefSeq" id="WP_179765889.1">
    <property type="nucleotide sequence ID" value="NZ_JACCFO010000001.1"/>
</dbReference>
<evidence type="ECO:0000313" key="3">
    <source>
        <dbReference type="Proteomes" id="UP000575985"/>
    </source>
</evidence>